<accession>A0A811G7Y0</accession>
<name>A0A811G7Y0_9GAMM</name>
<dbReference type="PROSITE" id="PS00041">
    <property type="entry name" value="HTH_ARAC_FAMILY_1"/>
    <property type="match status" value="1"/>
</dbReference>
<evidence type="ECO:0000256" key="1">
    <source>
        <dbReference type="ARBA" id="ARBA00023015"/>
    </source>
</evidence>
<dbReference type="Pfam" id="PF12833">
    <property type="entry name" value="HTH_18"/>
    <property type="match status" value="1"/>
</dbReference>
<dbReference type="GO" id="GO:0003700">
    <property type="term" value="F:DNA-binding transcription factor activity"/>
    <property type="evidence" value="ECO:0007669"/>
    <property type="project" value="InterPro"/>
</dbReference>
<evidence type="ECO:0000313" key="6">
    <source>
        <dbReference type="Proteomes" id="UP000489961"/>
    </source>
</evidence>
<gene>
    <name evidence="5" type="primary">appY</name>
    <name evidence="5" type="ORF">SFB21_0948</name>
</gene>
<keyword evidence="3" id="KW-0804">Transcription</keyword>
<organism evidence="5 6">
    <name type="scientific">Acinetobacter bouvetii</name>
    <dbReference type="NCBI Taxonomy" id="202951"/>
    <lineage>
        <taxon>Bacteria</taxon>
        <taxon>Pseudomonadati</taxon>
        <taxon>Pseudomonadota</taxon>
        <taxon>Gammaproteobacteria</taxon>
        <taxon>Moraxellales</taxon>
        <taxon>Moraxellaceae</taxon>
        <taxon>Acinetobacter</taxon>
    </lineage>
</organism>
<evidence type="ECO:0000256" key="2">
    <source>
        <dbReference type="ARBA" id="ARBA00023125"/>
    </source>
</evidence>
<dbReference type="PANTHER" id="PTHR47894:SF1">
    <property type="entry name" value="HTH-TYPE TRANSCRIPTIONAL REGULATOR VQSM"/>
    <property type="match status" value="1"/>
</dbReference>
<dbReference type="InterPro" id="IPR009057">
    <property type="entry name" value="Homeodomain-like_sf"/>
</dbReference>
<dbReference type="Pfam" id="PF12625">
    <property type="entry name" value="Arabinose_bd"/>
    <property type="match status" value="1"/>
</dbReference>
<dbReference type="RefSeq" id="WP_174558896.1">
    <property type="nucleotide sequence ID" value="NZ_CADDTS010000017.1"/>
</dbReference>
<evidence type="ECO:0000259" key="4">
    <source>
        <dbReference type="PROSITE" id="PS01124"/>
    </source>
</evidence>
<sequence length="337" mass="39156">MQIDFHEAFLPSYIPLALVNLCLAEKIREDMIFSGLNLELADLKQHQPLSYSEMNILVENCLNALTFSPLSLKVAHSLDLEHMGALGQALINCPSFKEAQHCLERYCVLIDPALWFKTEQCPQHIVLRFRKMIPLGQIYQYSQEVIAVSVLRLCSMLFQPADVRLDFEFSRPAYARQFNTLPCQIQWQQSETRLIFPIKALACAGSSAHQQRFHEAVQQCEKEFQSFYKQQKCWIFRVLSLIHSHINSPLSAEAMAKMLYISRSTFFRKLQQHQTHYEELVHAVRMNVAEQYLKQNKGSIQELSEHLGFSHASNFIKAFQQHFGATPRHWQKHQNAF</sequence>
<dbReference type="Proteomes" id="UP000489961">
    <property type="component" value="Unassembled WGS sequence"/>
</dbReference>
<keyword evidence="1" id="KW-0805">Transcription regulation</keyword>
<comment type="caution">
    <text evidence="5">The sequence shown here is derived from an EMBL/GenBank/DDBJ whole genome shotgun (WGS) entry which is preliminary data.</text>
</comment>
<dbReference type="EMBL" id="CADDTS010000017">
    <property type="protein sequence ID" value="CAB1211655.1"/>
    <property type="molecule type" value="Genomic_DNA"/>
</dbReference>
<proteinExistence type="predicted"/>
<reference evidence="5 6" key="1">
    <citation type="submission" date="2020-02" db="EMBL/GenBank/DDBJ databases">
        <authorList>
            <person name="Chaudhuri R."/>
        </authorList>
    </citation>
    <scope>NUCLEOTIDE SEQUENCE [LARGE SCALE GENOMIC DNA]</scope>
    <source>
        <strain evidence="5">SFB21</strain>
    </source>
</reference>
<evidence type="ECO:0000256" key="3">
    <source>
        <dbReference type="ARBA" id="ARBA00023163"/>
    </source>
</evidence>
<evidence type="ECO:0000313" key="5">
    <source>
        <dbReference type="EMBL" id="CAB1211655.1"/>
    </source>
</evidence>
<dbReference type="InterPro" id="IPR032687">
    <property type="entry name" value="AraC-type_N"/>
</dbReference>
<feature type="domain" description="HTH araC/xylS-type" evidence="4">
    <location>
        <begin position="236"/>
        <end position="333"/>
    </location>
</feature>
<dbReference type="PROSITE" id="PS01124">
    <property type="entry name" value="HTH_ARAC_FAMILY_2"/>
    <property type="match status" value="1"/>
</dbReference>
<dbReference type="AlphaFoldDB" id="A0A811G7Y0"/>
<dbReference type="PRINTS" id="PR00032">
    <property type="entry name" value="HTHARAC"/>
</dbReference>
<dbReference type="SMART" id="SM00342">
    <property type="entry name" value="HTH_ARAC"/>
    <property type="match status" value="1"/>
</dbReference>
<dbReference type="GO" id="GO:0000976">
    <property type="term" value="F:transcription cis-regulatory region binding"/>
    <property type="evidence" value="ECO:0007669"/>
    <property type="project" value="TreeGrafter"/>
</dbReference>
<dbReference type="GO" id="GO:0005829">
    <property type="term" value="C:cytosol"/>
    <property type="evidence" value="ECO:0007669"/>
    <property type="project" value="TreeGrafter"/>
</dbReference>
<dbReference type="SUPFAM" id="SSF46689">
    <property type="entry name" value="Homeodomain-like"/>
    <property type="match status" value="1"/>
</dbReference>
<keyword evidence="2" id="KW-0238">DNA-binding</keyword>
<dbReference type="Gene3D" id="1.10.10.60">
    <property type="entry name" value="Homeodomain-like"/>
    <property type="match status" value="1"/>
</dbReference>
<dbReference type="PANTHER" id="PTHR47894">
    <property type="entry name" value="HTH-TYPE TRANSCRIPTIONAL REGULATOR GADX"/>
    <property type="match status" value="1"/>
</dbReference>
<dbReference type="InterPro" id="IPR018060">
    <property type="entry name" value="HTH_AraC"/>
</dbReference>
<dbReference type="InterPro" id="IPR020449">
    <property type="entry name" value="Tscrpt_reg_AraC-type_HTH"/>
</dbReference>
<protein>
    <submittedName>
        <fullName evidence="5">HTH-type transcriptional regulator AppY</fullName>
    </submittedName>
</protein>
<dbReference type="InterPro" id="IPR018062">
    <property type="entry name" value="HTH_AraC-typ_CS"/>
</dbReference>